<feature type="compositionally biased region" description="Basic residues" evidence="1">
    <location>
        <begin position="53"/>
        <end position="62"/>
    </location>
</feature>
<feature type="non-terminal residue" evidence="2">
    <location>
        <position position="104"/>
    </location>
</feature>
<dbReference type="AlphaFoldDB" id="A0A382ULX5"/>
<feature type="region of interest" description="Disordered" evidence="1">
    <location>
        <begin position="1"/>
        <end position="104"/>
    </location>
</feature>
<proteinExistence type="predicted"/>
<accession>A0A382ULX5</accession>
<feature type="compositionally biased region" description="Basic and acidic residues" evidence="1">
    <location>
        <begin position="79"/>
        <end position="91"/>
    </location>
</feature>
<protein>
    <submittedName>
        <fullName evidence="2">Uncharacterized protein</fullName>
    </submittedName>
</protein>
<gene>
    <name evidence="2" type="ORF">METZ01_LOCUS388113</name>
</gene>
<sequence>PSFDYRPSRCRGGSRFRPTHRRGRERSGSHHPGLRRASRPRLAQDHVALPPRRGIRHQAGRPRRFDGRSPPRPAGPPEIRSREPHQPDHAAGHRRAQAPRHLSV</sequence>
<evidence type="ECO:0000313" key="2">
    <source>
        <dbReference type="EMBL" id="SVD35259.1"/>
    </source>
</evidence>
<name>A0A382ULX5_9ZZZZ</name>
<feature type="compositionally biased region" description="Basic residues" evidence="1">
    <location>
        <begin position="8"/>
        <end position="24"/>
    </location>
</feature>
<evidence type="ECO:0000256" key="1">
    <source>
        <dbReference type="SAM" id="MobiDB-lite"/>
    </source>
</evidence>
<feature type="compositionally biased region" description="Basic residues" evidence="1">
    <location>
        <begin position="92"/>
        <end position="104"/>
    </location>
</feature>
<feature type="non-terminal residue" evidence="2">
    <location>
        <position position="1"/>
    </location>
</feature>
<reference evidence="2" key="1">
    <citation type="submission" date="2018-05" db="EMBL/GenBank/DDBJ databases">
        <authorList>
            <person name="Lanie J.A."/>
            <person name="Ng W.-L."/>
            <person name="Kazmierczak K.M."/>
            <person name="Andrzejewski T.M."/>
            <person name="Davidsen T.M."/>
            <person name="Wayne K.J."/>
            <person name="Tettelin H."/>
            <person name="Glass J.I."/>
            <person name="Rusch D."/>
            <person name="Podicherti R."/>
            <person name="Tsui H.-C.T."/>
            <person name="Winkler M.E."/>
        </authorList>
    </citation>
    <scope>NUCLEOTIDE SEQUENCE</scope>
</reference>
<dbReference type="EMBL" id="UINC01145245">
    <property type="protein sequence ID" value="SVD35259.1"/>
    <property type="molecule type" value="Genomic_DNA"/>
</dbReference>
<organism evidence="2">
    <name type="scientific">marine metagenome</name>
    <dbReference type="NCBI Taxonomy" id="408172"/>
    <lineage>
        <taxon>unclassified sequences</taxon>
        <taxon>metagenomes</taxon>
        <taxon>ecological metagenomes</taxon>
    </lineage>
</organism>